<feature type="compositionally biased region" description="Acidic residues" evidence="1">
    <location>
        <begin position="44"/>
        <end position="53"/>
    </location>
</feature>
<organism evidence="2 3">
    <name type="scientific">Nocardioides bizhenqiangii</name>
    <dbReference type="NCBI Taxonomy" id="3095076"/>
    <lineage>
        <taxon>Bacteria</taxon>
        <taxon>Bacillati</taxon>
        <taxon>Actinomycetota</taxon>
        <taxon>Actinomycetes</taxon>
        <taxon>Propionibacteriales</taxon>
        <taxon>Nocardioidaceae</taxon>
        <taxon>Nocardioides</taxon>
    </lineage>
</organism>
<evidence type="ECO:0000256" key="1">
    <source>
        <dbReference type="SAM" id="MobiDB-lite"/>
    </source>
</evidence>
<accession>A0ABZ0ZUK4</accession>
<gene>
    <name evidence="2" type="ORF">SHK19_07020</name>
</gene>
<evidence type="ECO:0000313" key="3">
    <source>
        <dbReference type="Proteomes" id="UP001327225"/>
    </source>
</evidence>
<name>A0ABZ0ZUK4_9ACTN</name>
<feature type="compositionally biased region" description="Polar residues" evidence="1">
    <location>
        <begin position="27"/>
        <end position="38"/>
    </location>
</feature>
<sequence>MTMYDMYPDWGPAKNDPDHPLHRNSHSDALQSAFNRSAGTALRDDDEPRPDDN</sequence>
<feature type="region of interest" description="Disordered" evidence="1">
    <location>
        <begin position="1"/>
        <end position="53"/>
    </location>
</feature>
<evidence type="ECO:0000313" key="2">
    <source>
        <dbReference type="EMBL" id="WQQ27980.1"/>
    </source>
</evidence>
<dbReference type="Proteomes" id="UP001327225">
    <property type="component" value="Chromosome"/>
</dbReference>
<dbReference type="RefSeq" id="WP_322457858.1">
    <property type="nucleotide sequence ID" value="NZ_CP141059.1"/>
</dbReference>
<proteinExistence type="predicted"/>
<keyword evidence="3" id="KW-1185">Reference proteome</keyword>
<dbReference type="EMBL" id="CP141059">
    <property type="protein sequence ID" value="WQQ27980.1"/>
    <property type="molecule type" value="Genomic_DNA"/>
</dbReference>
<reference evidence="3" key="1">
    <citation type="submission" date="2023-12" db="EMBL/GenBank/DDBJ databases">
        <title>Novel species in genus Nocardioides.</title>
        <authorList>
            <person name="Zhou H."/>
        </authorList>
    </citation>
    <scope>NUCLEOTIDE SEQUENCE [LARGE SCALE GENOMIC DNA]</scope>
    <source>
        <strain evidence="3">HM61</strain>
    </source>
</reference>
<protein>
    <submittedName>
        <fullName evidence="2">Uncharacterized protein</fullName>
    </submittedName>
</protein>